<keyword evidence="2" id="KW-0028">Amino-acid biosynthesis</keyword>
<gene>
    <name evidence="6" type="ORF">SAMN04488062_12726</name>
</gene>
<dbReference type="GO" id="GO:0005737">
    <property type="term" value="C:cytoplasm"/>
    <property type="evidence" value="ECO:0007669"/>
    <property type="project" value="InterPro"/>
</dbReference>
<protein>
    <recommendedName>
        <fullName evidence="1">Serine acetyltransferase</fullName>
    </recommendedName>
</protein>
<feature type="domain" description="Serine acetyltransferase N-terminal" evidence="5">
    <location>
        <begin position="65"/>
        <end position="127"/>
    </location>
</feature>
<evidence type="ECO:0000313" key="6">
    <source>
        <dbReference type="EMBL" id="SDI20717.1"/>
    </source>
</evidence>
<dbReference type="InterPro" id="IPR010493">
    <property type="entry name" value="Ser_AcTrfase_N"/>
</dbReference>
<evidence type="ECO:0000256" key="2">
    <source>
        <dbReference type="ARBA" id="ARBA00022605"/>
    </source>
</evidence>
<dbReference type="Proteomes" id="UP000199274">
    <property type="component" value="Unassembled WGS sequence"/>
</dbReference>
<evidence type="ECO:0000256" key="1">
    <source>
        <dbReference type="ARBA" id="ARBA00018522"/>
    </source>
</evidence>
<dbReference type="RefSeq" id="WP_139171469.1">
    <property type="nucleotide sequence ID" value="NZ_FNDB01000027.1"/>
</dbReference>
<dbReference type="EMBL" id="FNDB01000027">
    <property type="protein sequence ID" value="SDI20717.1"/>
    <property type="molecule type" value="Genomic_DNA"/>
</dbReference>
<sequence>MNTENNRFSNILQESQSNNWVRAIDSSKIINWIDDLFKILFPEKALETIQIELLLDQSKANFISILSEIVKDKTANQILDDAEAFYAALPDLYTSMQKDAQAILDTDPAADCIQEIINSYPGFFAIEVYRIANVIASLTACLLPRILTEYAHSKTGIDIHPSATIGVPFMIDHGTGIVIGETTIIGKYVSIYQGVTLGALQVEKSMQEKKRHPTVEDHVIIYANATILGGSTIIGNHSIVGGNTFITKSMNPYSFVMQSNKNTVLNQQEIKDINFFSI</sequence>
<dbReference type="InterPro" id="IPR011004">
    <property type="entry name" value="Trimer_LpxA-like_sf"/>
</dbReference>
<dbReference type="AlphaFoldDB" id="A0A1G8IPJ8"/>
<evidence type="ECO:0000259" key="5">
    <source>
        <dbReference type="Pfam" id="PF06426"/>
    </source>
</evidence>
<name>A0A1G8IPJ8_9FLAO</name>
<organism evidence="6 7">
    <name type="scientific">Flavobacterium omnivorum</name>
    <dbReference type="NCBI Taxonomy" id="178355"/>
    <lineage>
        <taxon>Bacteria</taxon>
        <taxon>Pseudomonadati</taxon>
        <taxon>Bacteroidota</taxon>
        <taxon>Flavobacteriia</taxon>
        <taxon>Flavobacteriales</taxon>
        <taxon>Flavobacteriaceae</taxon>
        <taxon>Flavobacterium</taxon>
    </lineage>
</organism>
<accession>A0A1G8IPJ8</accession>
<evidence type="ECO:0000256" key="4">
    <source>
        <dbReference type="ARBA" id="ARBA00023315"/>
    </source>
</evidence>
<keyword evidence="7" id="KW-1185">Reference proteome</keyword>
<dbReference type="CDD" id="cd03354">
    <property type="entry name" value="LbH_SAT"/>
    <property type="match status" value="1"/>
</dbReference>
<evidence type="ECO:0000313" key="7">
    <source>
        <dbReference type="Proteomes" id="UP000199274"/>
    </source>
</evidence>
<dbReference type="InterPro" id="IPR045304">
    <property type="entry name" value="LbH_SAT"/>
</dbReference>
<dbReference type="InterPro" id="IPR042122">
    <property type="entry name" value="Ser_AcTrfase_N_sf"/>
</dbReference>
<dbReference type="GO" id="GO:0009001">
    <property type="term" value="F:serine O-acetyltransferase activity"/>
    <property type="evidence" value="ECO:0007669"/>
    <property type="project" value="InterPro"/>
</dbReference>
<reference evidence="7" key="1">
    <citation type="submission" date="2016-10" db="EMBL/GenBank/DDBJ databases">
        <authorList>
            <person name="Varghese N."/>
            <person name="Submissions S."/>
        </authorList>
    </citation>
    <scope>NUCLEOTIDE SEQUENCE [LARGE SCALE GENOMIC DNA]</scope>
    <source>
        <strain evidence="7">CGMCC 1.2747</strain>
    </source>
</reference>
<dbReference type="OrthoDB" id="9801456at2"/>
<dbReference type="PANTHER" id="PTHR42811">
    <property type="entry name" value="SERINE ACETYLTRANSFERASE"/>
    <property type="match status" value="1"/>
</dbReference>
<dbReference type="STRING" id="178355.SAMN04488062_12726"/>
<proteinExistence type="predicted"/>
<dbReference type="GO" id="GO:0006535">
    <property type="term" value="P:cysteine biosynthetic process from serine"/>
    <property type="evidence" value="ECO:0007669"/>
    <property type="project" value="InterPro"/>
</dbReference>
<evidence type="ECO:0000256" key="3">
    <source>
        <dbReference type="ARBA" id="ARBA00022679"/>
    </source>
</evidence>
<keyword evidence="3 6" id="KW-0808">Transferase</keyword>
<dbReference type="SUPFAM" id="SSF51161">
    <property type="entry name" value="Trimeric LpxA-like enzymes"/>
    <property type="match status" value="1"/>
</dbReference>
<keyword evidence="4" id="KW-0012">Acyltransferase</keyword>
<dbReference type="Pfam" id="PF06426">
    <property type="entry name" value="SATase_N"/>
    <property type="match status" value="1"/>
</dbReference>
<dbReference type="Gene3D" id="1.10.3130.10">
    <property type="entry name" value="serine acetyltransferase, domain 1"/>
    <property type="match status" value="1"/>
</dbReference>
<dbReference type="Gene3D" id="2.160.10.10">
    <property type="entry name" value="Hexapeptide repeat proteins"/>
    <property type="match status" value="1"/>
</dbReference>